<evidence type="ECO:0000259" key="5">
    <source>
        <dbReference type="Pfam" id="PF13243"/>
    </source>
</evidence>
<reference evidence="6" key="1">
    <citation type="submission" date="2021-03" db="EMBL/GenBank/DDBJ databases">
        <title>Whole genome sequence of Streptomyces bomunensis MMS17-BM035.</title>
        <authorList>
            <person name="Lee J.H."/>
        </authorList>
    </citation>
    <scope>NUCLEOTIDE SEQUENCE</scope>
    <source>
        <strain evidence="6">MMS17-BM035</strain>
    </source>
</reference>
<organism evidence="6 7">
    <name type="scientific">Streptomyces montanisoli</name>
    <dbReference type="NCBI Taxonomy" id="2798581"/>
    <lineage>
        <taxon>Bacteria</taxon>
        <taxon>Bacillati</taxon>
        <taxon>Actinomycetota</taxon>
        <taxon>Actinomycetes</taxon>
        <taxon>Kitasatosporales</taxon>
        <taxon>Streptomycetaceae</taxon>
        <taxon>Streptomyces</taxon>
    </lineage>
</organism>
<dbReference type="SUPFAM" id="SSF48239">
    <property type="entry name" value="Terpenoid cyclases/Protein prenyltransferases"/>
    <property type="match status" value="2"/>
</dbReference>
<keyword evidence="3" id="KW-1133">Transmembrane helix</keyword>
<evidence type="ECO:0000256" key="2">
    <source>
        <dbReference type="SAM" id="MobiDB-lite"/>
    </source>
</evidence>
<comment type="caution">
    <text evidence="6">The sequence shown here is derived from an EMBL/GenBank/DDBJ whole genome shotgun (WGS) entry which is preliminary data.</text>
</comment>
<proteinExistence type="predicted"/>
<keyword evidence="4" id="KW-0732">Signal</keyword>
<feature type="domain" description="Squalene cyclase C-terminal" evidence="5">
    <location>
        <begin position="45"/>
        <end position="152"/>
    </location>
</feature>
<evidence type="ECO:0000256" key="4">
    <source>
        <dbReference type="SAM" id="SignalP"/>
    </source>
</evidence>
<dbReference type="InterPro" id="IPR032696">
    <property type="entry name" value="SQ_cyclase_C"/>
</dbReference>
<dbReference type="EMBL" id="JAGIQL010000223">
    <property type="protein sequence ID" value="MBP0461727.1"/>
    <property type="molecule type" value="Genomic_DNA"/>
</dbReference>
<feature type="region of interest" description="Disordered" evidence="2">
    <location>
        <begin position="362"/>
        <end position="390"/>
    </location>
</feature>
<dbReference type="GO" id="GO:0046872">
    <property type="term" value="F:metal ion binding"/>
    <property type="evidence" value="ECO:0007669"/>
    <property type="project" value="UniProtKB-KW"/>
</dbReference>
<dbReference type="AlphaFoldDB" id="A0A940MKZ0"/>
<dbReference type="Proteomes" id="UP000670475">
    <property type="component" value="Unassembled WGS sequence"/>
</dbReference>
<dbReference type="Pfam" id="PF13243">
    <property type="entry name" value="SQHop_cyclase_C"/>
    <property type="match status" value="1"/>
</dbReference>
<name>A0A940MKZ0_9ACTN</name>
<keyword evidence="3" id="KW-0472">Membrane</keyword>
<evidence type="ECO:0000256" key="1">
    <source>
        <dbReference type="ARBA" id="ARBA00022723"/>
    </source>
</evidence>
<evidence type="ECO:0000313" key="6">
    <source>
        <dbReference type="EMBL" id="MBP0461727.1"/>
    </source>
</evidence>
<dbReference type="Gene3D" id="1.50.10.20">
    <property type="match status" value="1"/>
</dbReference>
<sequence length="439" mass="43319">MTTARRVAAALAASAVLCGVALSPSAAGAAPKPATHASGLYGSKDPAADGVSRQSLAMLGQYAAEVRPANSAIGWLQSQQCADGSFTPYRPQPAVPCTPAQPRDINSTALAMQALSSVGGQHPRLKAALNWLRTQQNPDGGWGATPGAPTDTATTSVVIGSLAMMGAKPSSVKSPFTGKQPYDALVAAAVPCAPAGGADAGATGGGGGFAASPPSPGQRPVADAHATVKALLGGIGKRQVAAPVQSGPPPKCDPAGATAPEGVARNGAAYLAPLLAPAGSHLDTVTGTPDPAATAEAVVAMCAAGYGNKAEGALHWLEKHGPAWAQKTGPAAYARLIFAAHTAGVDPADFGGVDLVKKLNATGPAPKPVPKPTHSGSPAPTPSPTPSEAAMNPAAIAPAADADNSPVFSGAVWWVAIGVIVLIAAGVVVVNRRSTHPHD</sequence>
<keyword evidence="1" id="KW-0479">Metal-binding</keyword>
<protein>
    <submittedName>
        <fullName evidence="6">Terpene cyclase/mutase family protein</fullName>
    </submittedName>
</protein>
<keyword evidence="7" id="KW-1185">Reference proteome</keyword>
<accession>A0A940MKZ0</accession>
<keyword evidence="3" id="KW-0812">Transmembrane</keyword>
<feature type="chain" id="PRO_5037114608" evidence="4">
    <location>
        <begin position="30"/>
        <end position="439"/>
    </location>
</feature>
<evidence type="ECO:0000313" key="7">
    <source>
        <dbReference type="Proteomes" id="UP000670475"/>
    </source>
</evidence>
<gene>
    <name evidence="6" type="ORF">JFN87_30355</name>
</gene>
<dbReference type="InterPro" id="IPR008930">
    <property type="entry name" value="Terpenoid_cyclase/PrenylTrfase"/>
</dbReference>
<dbReference type="RefSeq" id="WP_209345280.1">
    <property type="nucleotide sequence ID" value="NZ_JAGIQL010000223.1"/>
</dbReference>
<feature type="signal peptide" evidence="4">
    <location>
        <begin position="1"/>
        <end position="29"/>
    </location>
</feature>
<evidence type="ECO:0000256" key="3">
    <source>
        <dbReference type="SAM" id="Phobius"/>
    </source>
</evidence>
<dbReference type="CDD" id="cd00688">
    <property type="entry name" value="ISOPREN_C2_like"/>
    <property type="match status" value="1"/>
</dbReference>
<feature type="transmembrane region" description="Helical" evidence="3">
    <location>
        <begin position="411"/>
        <end position="430"/>
    </location>
</feature>